<keyword evidence="4" id="KW-0325">Glycoprotein</keyword>
<feature type="compositionally biased region" description="Low complexity" evidence="6">
    <location>
        <begin position="177"/>
        <end position="205"/>
    </location>
</feature>
<gene>
    <name evidence="7" type="ORF">CSSPTR1EN2_LOCUS10720</name>
</gene>
<dbReference type="Pfam" id="PF03254">
    <property type="entry name" value="XG_FTase"/>
    <property type="match status" value="1"/>
</dbReference>
<accession>A0ABP0U2N2</accession>
<keyword evidence="3" id="KW-0808">Transferase</keyword>
<dbReference type="InterPro" id="IPR004938">
    <property type="entry name" value="XG_FTase"/>
</dbReference>
<evidence type="ECO:0000313" key="8">
    <source>
        <dbReference type="Proteomes" id="UP001497512"/>
    </source>
</evidence>
<dbReference type="Proteomes" id="UP001497512">
    <property type="component" value="Chromosome 18"/>
</dbReference>
<evidence type="ECO:0000256" key="6">
    <source>
        <dbReference type="SAM" id="MobiDB-lite"/>
    </source>
</evidence>
<sequence>MMQVKKKMWLILQFGSCNMVNMLTPLRRGMGGKQLFVALACSSLLLCSLMVLFNKKDFTSAGTQLENLVKQASLPQTVVPVSSRVVPPAEVVTSAVASEQQQTGIDPLKPLVGTGAPNINDQVLAGVSSDQEIVAPADQPAPSPSYNQPVDHQPAASASPVDQPAAASAATDQPTVAAALDQSAASSANQLDGTHGTSGSHGESITTTLPAAAEALIQKLRAVTLQANGGEPVQSLTESERNSWHQKNPCISREKLPLRYAARKFEKHVDASPAWDAVLHEYEILHQTCTTKVQDISLYFLERNTSIAGCNYLVCDAVVPSGLGNKILITASCLVYAVLTQRVLLLPSTNTLADIVCEPFEGSSWKVNEGSIGFPVPSAFWLSTEQFLSEVDSSVGSHKGAIQDQATAVHATDVTVGGEWRFQPHNRFFCSTEQKFLRNVTWVHLVGNQHFLPKLFVIPSFRTTLESLFPSRMVLTDVIRHSMLPVDSVWQQVDQVHEMQPDRADQHLGVQIHYTEGHLQYETLHPLWEMRIKQCALDNGMLPQHRQPTRDLTSSQFTNTSSESDPDIQSIDSAASAVNRTTTVFITSLYDTFERSLRSDYMQEPPANGEHVTVVQLNKRHDQDFFSREEDEQALVEIILLSLSDNIIVTPGSTLGSVAHAYGALQPWVIATQVIEGQQASCFKGQTVDACYHIPEKYLSCPHDLEFSGSSVHELVPYITDCLPGEHLHGIQLITL</sequence>
<reference evidence="7" key="1">
    <citation type="submission" date="2024-02" db="EMBL/GenBank/DDBJ databases">
        <authorList>
            <consortium name="ELIXIR-Norway"/>
            <consortium name="Elixir Norway"/>
        </authorList>
    </citation>
    <scope>NUCLEOTIDE SEQUENCE</scope>
</reference>
<evidence type="ECO:0000256" key="5">
    <source>
        <dbReference type="ARBA" id="ARBA00023316"/>
    </source>
</evidence>
<dbReference type="PANTHER" id="PTHR31889:SF86">
    <property type="entry name" value="FUCOSYLTRANSFERASE"/>
    <property type="match status" value="1"/>
</dbReference>
<evidence type="ECO:0000256" key="1">
    <source>
        <dbReference type="ARBA" id="ARBA00010481"/>
    </source>
</evidence>
<evidence type="ECO:0000256" key="2">
    <source>
        <dbReference type="ARBA" id="ARBA00022676"/>
    </source>
</evidence>
<feature type="region of interest" description="Disordered" evidence="6">
    <location>
        <begin position="541"/>
        <end position="569"/>
    </location>
</feature>
<evidence type="ECO:0000256" key="4">
    <source>
        <dbReference type="ARBA" id="ARBA00023180"/>
    </source>
</evidence>
<evidence type="ECO:0008006" key="9">
    <source>
        <dbReference type="Google" id="ProtNLM"/>
    </source>
</evidence>
<evidence type="ECO:0000256" key="3">
    <source>
        <dbReference type="ARBA" id="ARBA00022679"/>
    </source>
</evidence>
<keyword evidence="2" id="KW-0328">Glycosyltransferase</keyword>
<organism evidence="7 8">
    <name type="scientific">Sphagnum troendelagicum</name>
    <dbReference type="NCBI Taxonomy" id="128251"/>
    <lineage>
        <taxon>Eukaryota</taxon>
        <taxon>Viridiplantae</taxon>
        <taxon>Streptophyta</taxon>
        <taxon>Embryophyta</taxon>
        <taxon>Bryophyta</taxon>
        <taxon>Sphagnophytina</taxon>
        <taxon>Sphagnopsida</taxon>
        <taxon>Sphagnales</taxon>
        <taxon>Sphagnaceae</taxon>
        <taxon>Sphagnum</taxon>
    </lineage>
</organism>
<protein>
    <recommendedName>
        <fullName evidence="9">Fucosyltransferase</fullName>
    </recommendedName>
</protein>
<comment type="similarity">
    <text evidence="1">Belongs to the glycosyltransferase 37 family.</text>
</comment>
<evidence type="ECO:0000313" key="7">
    <source>
        <dbReference type="EMBL" id="CAK9211490.1"/>
    </source>
</evidence>
<proteinExistence type="inferred from homology"/>
<keyword evidence="8" id="KW-1185">Reference proteome</keyword>
<keyword evidence="5" id="KW-0961">Cell wall biogenesis/degradation</keyword>
<name>A0ABP0U2N2_9BRYO</name>
<dbReference type="PANTHER" id="PTHR31889">
    <property type="entry name" value="FUCOSYLTRANSFERASE 2-RELATED"/>
    <property type="match status" value="1"/>
</dbReference>
<dbReference type="EMBL" id="OZ019910">
    <property type="protein sequence ID" value="CAK9211490.1"/>
    <property type="molecule type" value="Genomic_DNA"/>
</dbReference>
<feature type="compositionally biased region" description="Polar residues" evidence="6">
    <location>
        <begin position="550"/>
        <end position="563"/>
    </location>
</feature>
<feature type="region of interest" description="Disordered" evidence="6">
    <location>
        <begin position="135"/>
        <end position="205"/>
    </location>
</feature>